<keyword evidence="2" id="KW-1185">Reference proteome</keyword>
<dbReference type="AlphaFoldDB" id="A0A371HVE6"/>
<evidence type="ECO:0000313" key="1">
    <source>
        <dbReference type="EMBL" id="RDY06759.1"/>
    </source>
</evidence>
<reference evidence="1" key="1">
    <citation type="submission" date="2018-05" db="EMBL/GenBank/DDBJ databases">
        <title>Draft genome of Mucuna pruriens seed.</title>
        <authorList>
            <person name="Nnadi N.E."/>
            <person name="Vos R."/>
            <person name="Hasami M.H."/>
            <person name="Devisetty U.K."/>
            <person name="Aguiy J.C."/>
        </authorList>
    </citation>
    <scope>NUCLEOTIDE SEQUENCE [LARGE SCALE GENOMIC DNA]</scope>
    <source>
        <strain evidence="1">JCA_2017</strain>
    </source>
</reference>
<feature type="non-terminal residue" evidence="1">
    <location>
        <position position="1"/>
    </location>
</feature>
<accession>A0A371HVE6</accession>
<dbReference type="EMBL" id="QJKJ01001618">
    <property type="protein sequence ID" value="RDY06759.1"/>
    <property type="molecule type" value="Genomic_DNA"/>
</dbReference>
<comment type="caution">
    <text evidence="1">The sequence shown here is derived from an EMBL/GenBank/DDBJ whole genome shotgun (WGS) entry which is preliminary data.</text>
</comment>
<organism evidence="1 2">
    <name type="scientific">Mucuna pruriens</name>
    <name type="common">Velvet bean</name>
    <name type="synonym">Dolichos pruriens</name>
    <dbReference type="NCBI Taxonomy" id="157652"/>
    <lineage>
        <taxon>Eukaryota</taxon>
        <taxon>Viridiplantae</taxon>
        <taxon>Streptophyta</taxon>
        <taxon>Embryophyta</taxon>
        <taxon>Tracheophyta</taxon>
        <taxon>Spermatophyta</taxon>
        <taxon>Magnoliopsida</taxon>
        <taxon>eudicotyledons</taxon>
        <taxon>Gunneridae</taxon>
        <taxon>Pentapetalae</taxon>
        <taxon>rosids</taxon>
        <taxon>fabids</taxon>
        <taxon>Fabales</taxon>
        <taxon>Fabaceae</taxon>
        <taxon>Papilionoideae</taxon>
        <taxon>50 kb inversion clade</taxon>
        <taxon>NPAAA clade</taxon>
        <taxon>indigoferoid/millettioid clade</taxon>
        <taxon>Phaseoleae</taxon>
        <taxon>Mucuna</taxon>
    </lineage>
</organism>
<protein>
    <submittedName>
        <fullName evidence="1">Uncharacterized protein</fullName>
    </submittedName>
</protein>
<gene>
    <name evidence="1" type="ORF">CR513_09205</name>
</gene>
<sequence>MWVWLELRVDGEQVTSITNGKWSELLNELFGISPPEEEMRDFILKMTWIEEYFGNTYNECDQYNWGSACGHETSFLILHLINILNYLLVSHLEYNIKTFDKLQKTQESYNDQLHHPPQYCLVGSQVWRLEVSLICFHIIE</sequence>
<proteinExistence type="predicted"/>
<dbReference type="Proteomes" id="UP000257109">
    <property type="component" value="Unassembled WGS sequence"/>
</dbReference>
<name>A0A371HVE6_MUCPR</name>
<evidence type="ECO:0000313" key="2">
    <source>
        <dbReference type="Proteomes" id="UP000257109"/>
    </source>
</evidence>